<name>A0A920CRB2_9BACL</name>
<comment type="caution">
    <text evidence="1">The sequence shown here is derived from an EMBL/GenBank/DDBJ whole genome shotgun (WGS) entry which is preliminary data.</text>
</comment>
<proteinExistence type="predicted"/>
<dbReference type="EMBL" id="BORT01000003">
    <property type="protein sequence ID" value="GIO46137.1"/>
    <property type="molecule type" value="Genomic_DNA"/>
</dbReference>
<reference evidence="1 2" key="1">
    <citation type="submission" date="2021-03" db="EMBL/GenBank/DDBJ databases">
        <title>Antimicrobial resistance genes in bacteria isolated from Japanese honey, and their potential for conferring macrolide and lincosamide resistance in the American foulbrood pathogen Paenibacillus larvae.</title>
        <authorList>
            <person name="Okamoto M."/>
            <person name="Kumagai M."/>
            <person name="Kanamori H."/>
            <person name="Takamatsu D."/>
        </authorList>
    </citation>
    <scope>NUCLEOTIDE SEQUENCE [LARGE SCALE GENOMIC DNA]</scope>
    <source>
        <strain evidence="1 2">J34TS1</strain>
    </source>
</reference>
<evidence type="ECO:0000313" key="1">
    <source>
        <dbReference type="EMBL" id="GIO46137.1"/>
    </source>
</evidence>
<organism evidence="1 2">
    <name type="scientific">Paenibacillus azoreducens</name>
    <dbReference type="NCBI Taxonomy" id="116718"/>
    <lineage>
        <taxon>Bacteria</taxon>
        <taxon>Bacillati</taxon>
        <taxon>Bacillota</taxon>
        <taxon>Bacilli</taxon>
        <taxon>Bacillales</taxon>
        <taxon>Paenibacillaceae</taxon>
        <taxon>Paenibacillus</taxon>
    </lineage>
</organism>
<keyword evidence="2" id="KW-1185">Reference proteome</keyword>
<evidence type="ECO:0000313" key="2">
    <source>
        <dbReference type="Proteomes" id="UP000682811"/>
    </source>
</evidence>
<dbReference type="Proteomes" id="UP000682811">
    <property type="component" value="Unassembled WGS sequence"/>
</dbReference>
<accession>A0A920CRB2</accession>
<gene>
    <name evidence="1" type="ORF">J34TS1_09020</name>
</gene>
<sequence>MILEKRSVRLCERISTIDEVQIIEIWEQQRSKEHFTRLPPSVHNHWFNLYSSTYITFQTLAVNIENQKDG</sequence>
<protein>
    <submittedName>
        <fullName evidence="1">Uncharacterized protein</fullName>
    </submittedName>
</protein>
<dbReference type="AlphaFoldDB" id="A0A920CRB2"/>